<dbReference type="InterPro" id="IPR051311">
    <property type="entry name" value="DedA_domain"/>
</dbReference>
<dbReference type="GO" id="GO:0005886">
    <property type="term" value="C:plasma membrane"/>
    <property type="evidence" value="ECO:0007669"/>
    <property type="project" value="TreeGrafter"/>
</dbReference>
<organism evidence="3">
    <name type="scientific">Phytobacter massiliensis</name>
    <dbReference type="NCBI Taxonomy" id="1485952"/>
    <lineage>
        <taxon>Bacteria</taxon>
        <taxon>Pseudomonadati</taxon>
        <taxon>Pseudomonadota</taxon>
        <taxon>Gammaproteobacteria</taxon>
        <taxon>Enterobacterales</taxon>
        <taxon>Enterobacteriaceae</taxon>
        <taxon>Phytobacter</taxon>
    </lineage>
</organism>
<accession>A0A6N3HC24</accession>
<dbReference type="PANTHER" id="PTHR42709:SF2">
    <property type="entry name" value="INNER MEMBRANE PROTEIN YOHD"/>
    <property type="match status" value="1"/>
</dbReference>
<evidence type="ECO:0000259" key="2">
    <source>
        <dbReference type="Pfam" id="PF09335"/>
    </source>
</evidence>
<feature type="transmembrane region" description="Helical" evidence="1">
    <location>
        <begin position="41"/>
        <end position="63"/>
    </location>
</feature>
<gene>
    <name evidence="3" type="primary">yohD</name>
    <name evidence="3" type="ORF">EMLFYP7_03779</name>
</gene>
<name>A0A6N3HC24_9ENTR</name>
<proteinExistence type="predicted"/>
<dbReference type="OrthoDB" id="948134at2"/>
<dbReference type="PANTHER" id="PTHR42709">
    <property type="entry name" value="ALKALINE PHOSPHATASE LIKE PROTEIN"/>
    <property type="match status" value="1"/>
</dbReference>
<dbReference type="RefSeq" id="WP_044173044.1">
    <property type="nucleotide sequence ID" value="NZ_CABKSF010000001.1"/>
</dbReference>
<feature type="transmembrane region" description="Helical" evidence="1">
    <location>
        <begin position="12"/>
        <end position="35"/>
    </location>
</feature>
<dbReference type="InterPro" id="IPR032816">
    <property type="entry name" value="VTT_dom"/>
</dbReference>
<dbReference type="Pfam" id="PF09335">
    <property type="entry name" value="VTT_dom"/>
    <property type="match status" value="1"/>
</dbReference>
<sequence>MDINTLISQYGYAALVIGSIAEGETITLLGGVAAHQGLLKFPLVVAAVALGGMIGDQLLYLLGRRYGMKILRRFSRHQKKINKAQRLINRRPWLFVIGTRFMYGFRIIGPLLIGASRLPPKVFLPLNIVGAIIWALIFTALGYVGGEVIGPWLHQFDQHAKRLIWLVLAVAIVFSVRWWLRRRQAKRRSTPEE</sequence>
<keyword evidence="1" id="KW-0472">Membrane</keyword>
<dbReference type="AlphaFoldDB" id="A0A6N3HC24"/>
<evidence type="ECO:0000256" key="1">
    <source>
        <dbReference type="SAM" id="Phobius"/>
    </source>
</evidence>
<protein>
    <submittedName>
        <fullName evidence="3">Inner membrane protein YohD</fullName>
    </submittedName>
</protein>
<dbReference type="EMBL" id="CACRTZ010000037">
    <property type="protein sequence ID" value="VYU73861.1"/>
    <property type="molecule type" value="Genomic_DNA"/>
</dbReference>
<evidence type="ECO:0000313" key="3">
    <source>
        <dbReference type="EMBL" id="VYU73861.1"/>
    </source>
</evidence>
<reference evidence="3" key="1">
    <citation type="submission" date="2019-11" db="EMBL/GenBank/DDBJ databases">
        <authorList>
            <person name="Feng L."/>
        </authorList>
    </citation>
    <scope>NUCLEOTIDE SEQUENCE</scope>
    <source>
        <strain evidence="3">EMassiliensisLFYP7</strain>
    </source>
</reference>
<feature type="domain" description="VTT" evidence="2">
    <location>
        <begin position="23"/>
        <end position="143"/>
    </location>
</feature>
<feature type="transmembrane region" description="Helical" evidence="1">
    <location>
        <begin position="122"/>
        <end position="143"/>
    </location>
</feature>
<feature type="transmembrane region" description="Helical" evidence="1">
    <location>
        <begin position="163"/>
        <end position="180"/>
    </location>
</feature>
<keyword evidence="1" id="KW-0812">Transmembrane</keyword>
<keyword evidence="1" id="KW-1133">Transmembrane helix</keyword>